<protein>
    <submittedName>
        <fullName evidence="1">Uncharacterized protein</fullName>
    </submittedName>
</protein>
<organism evidence="1 2">
    <name type="scientific">Candidatus Enterococcus moelleringii</name>
    <dbReference type="NCBI Taxonomy" id="2815325"/>
    <lineage>
        <taxon>Bacteria</taxon>
        <taxon>Bacillati</taxon>
        <taxon>Bacillota</taxon>
        <taxon>Bacilli</taxon>
        <taxon>Lactobacillales</taxon>
        <taxon>Enterococcaceae</taxon>
        <taxon>Enterococcus</taxon>
    </lineage>
</organism>
<gene>
    <name evidence="1" type="ORF">JZO70_22195</name>
</gene>
<feature type="non-terminal residue" evidence="1">
    <location>
        <position position="1"/>
    </location>
</feature>
<comment type="caution">
    <text evidence="1">The sequence shown here is derived from an EMBL/GenBank/DDBJ whole genome shotgun (WGS) entry which is preliminary data.</text>
</comment>
<name>A0ABS3LJL2_9ENTE</name>
<evidence type="ECO:0000313" key="2">
    <source>
        <dbReference type="Proteomes" id="UP000664601"/>
    </source>
</evidence>
<reference evidence="1 2" key="1">
    <citation type="submission" date="2021-03" db="EMBL/GenBank/DDBJ databases">
        <title>Enterococcal diversity collection.</title>
        <authorList>
            <person name="Gilmore M.S."/>
            <person name="Schwartzman J."/>
            <person name="Van Tyne D."/>
            <person name="Martin M."/>
            <person name="Earl A.M."/>
            <person name="Manson A.L."/>
            <person name="Straub T."/>
            <person name="Salamzade R."/>
            <person name="Saavedra J."/>
            <person name="Lebreton F."/>
            <person name="Prichula J."/>
            <person name="Schaufler K."/>
            <person name="Gaca A."/>
            <person name="Sgardioli B."/>
            <person name="Wagenaar J."/>
            <person name="Strong T."/>
        </authorList>
    </citation>
    <scope>NUCLEOTIDE SEQUENCE [LARGE SCALE GENOMIC DNA]</scope>
    <source>
        <strain evidence="1 2">669A</strain>
    </source>
</reference>
<dbReference type="Proteomes" id="UP000664601">
    <property type="component" value="Unassembled WGS sequence"/>
</dbReference>
<dbReference type="EMBL" id="JAFREM010000056">
    <property type="protein sequence ID" value="MBO1308896.1"/>
    <property type="molecule type" value="Genomic_DNA"/>
</dbReference>
<sequence>INRASSAAVSDNSVVLKEDYVATSLVGGKKTKKEVSVTNTGDESVFVRVSYEEVLKHLTNKGATKYDSFTDNPNARYEADRTTLNTDAPVNFDMAQALADGFEQVPEAQVTGLDATDDANVYLYVKGTRTKDPYDTYNHNLEYRLVYAYDETQGKEKYQAMSCSANPTDFATSTSDDAKDWNYTLSDVKYGYYEGGYTHAVVNWAKSSVAPQGESTVTDRALIGTKGSRYGTNYNYTATDEGFGTSFDLSATGVPVKPATHGDQVPVASGMQYDVQADLAGLGQKAIAIEYGSSMATTTSLVANKWVYNSDDGWFYFTSPLTSGQTTDLLMKNLVFKNEMGKEYSNATYDLGIKMEAIAANNEALTDTAGWGMNTSQTNTGLIHTFLTTP</sequence>
<evidence type="ECO:0000313" key="1">
    <source>
        <dbReference type="EMBL" id="MBO1308896.1"/>
    </source>
</evidence>
<dbReference type="RefSeq" id="WP_207675885.1">
    <property type="nucleotide sequence ID" value="NZ_JAFREM010000056.1"/>
</dbReference>
<proteinExistence type="predicted"/>
<keyword evidence="2" id="KW-1185">Reference proteome</keyword>
<accession>A0ABS3LJL2</accession>